<comment type="similarity">
    <text evidence="2 11 12">Belongs to the RPAP2 family.</text>
</comment>
<feature type="compositionally biased region" description="Basic and acidic residues" evidence="13">
    <location>
        <begin position="735"/>
        <end position="745"/>
    </location>
</feature>
<comment type="caution">
    <text evidence="15">The sequence shown here is derived from an EMBL/GenBank/DDBJ whole genome shotgun (WGS) entry which is preliminary data.</text>
</comment>
<evidence type="ECO:0000256" key="9">
    <source>
        <dbReference type="ARBA" id="ARBA00047761"/>
    </source>
</evidence>
<dbReference type="PROSITE" id="PS51479">
    <property type="entry name" value="ZF_RTR1"/>
    <property type="match status" value="1"/>
</dbReference>
<keyword evidence="8 12" id="KW-0539">Nucleus</keyword>
<dbReference type="EC" id="3.1.3.16" evidence="12"/>
<keyword evidence="4 12" id="KW-0863">Zinc-finger</keyword>
<evidence type="ECO:0000256" key="10">
    <source>
        <dbReference type="ARBA" id="ARBA00048336"/>
    </source>
</evidence>
<keyword evidence="5 12" id="KW-0378">Hydrolase</keyword>
<name>A0AAE1KA32_PETCI</name>
<evidence type="ECO:0000256" key="11">
    <source>
        <dbReference type="PROSITE-ProRule" id="PRU00812"/>
    </source>
</evidence>
<dbReference type="InterPro" id="IPR039693">
    <property type="entry name" value="Rtr1/RPAP2"/>
</dbReference>
<evidence type="ECO:0000256" key="6">
    <source>
        <dbReference type="ARBA" id="ARBA00022833"/>
    </source>
</evidence>
<comment type="subcellular location">
    <subcellularLocation>
        <location evidence="1 12">Nucleus</location>
    </subcellularLocation>
</comment>
<feature type="compositionally biased region" description="Basic and acidic residues" evidence="13">
    <location>
        <begin position="342"/>
        <end position="363"/>
    </location>
</feature>
<evidence type="ECO:0000256" key="8">
    <source>
        <dbReference type="ARBA" id="ARBA00023242"/>
    </source>
</evidence>
<feature type="region of interest" description="Disordered" evidence="13">
    <location>
        <begin position="251"/>
        <end position="366"/>
    </location>
</feature>
<feature type="compositionally biased region" description="Basic and acidic residues" evidence="13">
    <location>
        <begin position="481"/>
        <end position="501"/>
    </location>
</feature>
<dbReference type="PANTHER" id="PTHR14732">
    <property type="entry name" value="RNA POLYMERASE II SUBUNIT B1 CTD PHOSPHATASE RPAP2-RELATED"/>
    <property type="match status" value="1"/>
</dbReference>
<feature type="compositionally biased region" description="Acidic residues" evidence="13">
    <location>
        <begin position="329"/>
        <end position="341"/>
    </location>
</feature>
<evidence type="ECO:0000256" key="1">
    <source>
        <dbReference type="ARBA" id="ARBA00004123"/>
    </source>
</evidence>
<gene>
    <name evidence="15" type="ORF">Pcinc_027919</name>
</gene>
<dbReference type="GO" id="GO:0043175">
    <property type="term" value="F:RNA polymerase core enzyme binding"/>
    <property type="evidence" value="ECO:0007669"/>
    <property type="project" value="UniProtKB-UniRule"/>
</dbReference>
<evidence type="ECO:0000256" key="13">
    <source>
        <dbReference type="SAM" id="MobiDB-lite"/>
    </source>
</evidence>
<evidence type="ECO:0000256" key="4">
    <source>
        <dbReference type="ARBA" id="ARBA00022771"/>
    </source>
</evidence>
<dbReference type="PANTHER" id="PTHR14732:SF0">
    <property type="entry name" value="RNA POLYMERASE II SUBUNIT B1 CTD PHOSPHATASE RPAP2-RELATED"/>
    <property type="match status" value="1"/>
</dbReference>
<feature type="region of interest" description="Disordered" evidence="13">
    <location>
        <begin position="481"/>
        <end position="511"/>
    </location>
</feature>
<organism evidence="15 16">
    <name type="scientific">Petrolisthes cinctipes</name>
    <name type="common">Flat porcelain crab</name>
    <dbReference type="NCBI Taxonomy" id="88211"/>
    <lineage>
        <taxon>Eukaryota</taxon>
        <taxon>Metazoa</taxon>
        <taxon>Ecdysozoa</taxon>
        <taxon>Arthropoda</taxon>
        <taxon>Crustacea</taxon>
        <taxon>Multicrustacea</taxon>
        <taxon>Malacostraca</taxon>
        <taxon>Eumalacostraca</taxon>
        <taxon>Eucarida</taxon>
        <taxon>Decapoda</taxon>
        <taxon>Pleocyemata</taxon>
        <taxon>Anomura</taxon>
        <taxon>Galatheoidea</taxon>
        <taxon>Porcellanidae</taxon>
        <taxon>Petrolisthes</taxon>
    </lineage>
</organism>
<dbReference type="InterPro" id="IPR007308">
    <property type="entry name" value="Rtr1/RPAP2_dom"/>
</dbReference>
<dbReference type="EMBL" id="JAWQEG010003378">
    <property type="protein sequence ID" value="KAK3866560.1"/>
    <property type="molecule type" value="Genomic_DNA"/>
</dbReference>
<evidence type="ECO:0000259" key="14">
    <source>
        <dbReference type="PROSITE" id="PS51479"/>
    </source>
</evidence>
<evidence type="ECO:0000256" key="12">
    <source>
        <dbReference type="RuleBase" id="RU367080"/>
    </source>
</evidence>
<protein>
    <recommendedName>
        <fullName evidence="12">RNA polymerase II subunit B1 CTD phosphatase RPAP2 homolog</fullName>
        <ecNumber evidence="12">3.1.3.16</ecNumber>
    </recommendedName>
</protein>
<dbReference type="GO" id="GO:0005634">
    <property type="term" value="C:nucleus"/>
    <property type="evidence" value="ECO:0007669"/>
    <property type="project" value="UniProtKB-SubCell"/>
</dbReference>
<dbReference type="Pfam" id="PF04181">
    <property type="entry name" value="RPAP2_Rtr1"/>
    <property type="match status" value="1"/>
</dbReference>
<evidence type="ECO:0000256" key="5">
    <source>
        <dbReference type="ARBA" id="ARBA00022801"/>
    </source>
</evidence>
<keyword evidence="3 12" id="KW-0479">Metal-binding</keyword>
<dbReference type="InterPro" id="IPR038534">
    <property type="entry name" value="Rtr1/RPAP2_sf"/>
</dbReference>
<evidence type="ECO:0000256" key="3">
    <source>
        <dbReference type="ARBA" id="ARBA00022723"/>
    </source>
</evidence>
<dbReference type="GO" id="GO:0008420">
    <property type="term" value="F:RNA polymerase II CTD heptapeptide repeat phosphatase activity"/>
    <property type="evidence" value="ECO:0007669"/>
    <property type="project" value="UniProtKB-UniRule"/>
</dbReference>
<feature type="compositionally biased region" description="Basic and acidic residues" evidence="13">
    <location>
        <begin position="762"/>
        <end position="792"/>
    </location>
</feature>
<feature type="compositionally biased region" description="Basic and acidic residues" evidence="13">
    <location>
        <begin position="287"/>
        <end position="300"/>
    </location>
</feature>
<dbReference type="GO" id="GO:0008270">
    <property type="term" value="F:zinc ion binding"/>
    <property type="evidence" value="ECO:0007669"/>
    <property type="project" value="UniProtKB-KW"/>
</dbReference>
<sequence length="822" mass="92914">MFPRLRHEQEEEEEVHGVDSRFISGAGDSHTHKPSHGIFDVLLKVFSTSMMPQATGSTKVQGGPIQTSRKFENLKATSEKAREAREKAQEVFLGLIDTPVAPQDFIDQVRWINPEVYDDVTRERAISGLCAYPMCGQALVDAFGERIYIIRNNKVYNITERRNYCSDVCYEASGMVRRQVSTVPLYLRHTDGADLPRVKLPARQNLKGSYGKLVDITGGLIDLEEDRLKQKSVFKSVDDIAKENLITWSESENSEVDGETRKPKGRERRKSKEKLDVIEEDEGGGESELKEENEIKKEIEPALTHRRKSRERKTSIDTLSLGVIKEDEGAGETETNEESEVVGEKEVVEDLRKPSTVDEDKQSTRGNIEGTTRKTMAVGSEKVSSATTLGEIDEESVRERKIEDPDPLLLVYEVERTMREWMSFDSLRFILGDKYVRGMLEHIGATWEDYDTTAGLKLGMDAKAKYIALCRKLDHEERSEELEMKHTLEEENNEQEKDSHSQAKQPLPDYKRLQKDVKKQELKVVSFLGGQDQYEEVVNEDEGGIDPMETITEEIMSIDTCGATTTASKLRVKKRGFPRKAKKEAVEESEDESFTMPFVDSYCQSAWRQQIVLEKLTAYMADGVSVMKLDNGEVRRILRGLVATLNLTPNNITFKPRQWRLVTCILLHMLTARYSAIHMALMSEEGCLIQTEVASSLGLDVGYWDRVMSYLTEITHIISKSYGPENETASGKNKINKEGYEESSEKGIIPDQAKESSSSKNEVNKEEKHSEMDNCEQEKHISTNKPEVREVVNKQVGDGGGSEDASILSMVDGQSIKNLTIN</sequence>
<evidence type="ECO:0000256" key="7">
    <source>
        <dbReference type="ARBA" id="ARBA00022912"/>
    </source>
</evidence>
<keyword evidence="16" id="KW-1185">Reference proteome</keyword>
<dbReference type="AlphaFoldDB" id="A0AAE1KA32"/>
<comment type="catalytic activity">
    <reaction evidence="10 12">
        <text>O-phospho-L-threonyl-[protein] + H2O = L-threonyl-[protein] + phosphate</text>
        <dbReference type="Rhea" id="RHEA:47004"/>
        <dbReference type="Rhea" id="RHEA-COMP:11060"/>
        <dbReference type="Rhea" id="RHEA-COMP:11605"/>
        <dbReference type="ChEBI" id="CHEBI:15377"/>
        <dbReference type="ChEBI" id="CHEBI:30013"/>
        <dbReference type="ChEBI" id="CHEBI:43474"/>
        <dbReference type="ChEBI" id="CHEBI:61977"/>
        <dbReference type="EC" id="3.1.3.16"/>
    </reaction>
</comment>
<reference evidence="15" key="1">
    <citation type="submission" date="2023-10" db="EMBL/GenBank/DDBJ databases">
        <title>Genome assemblies of two species of porcelain crab, Petrolisthes cinctipes and Petrolisthes manimaculis (Anomura: Porcellanidae).</title>
        <authorList>
            <person name="Angst P."/>
        </authorList>
    </citation>
    <scope>NUCLEOTIDE SEQUENCE</scope>
    <source>
        <strain evidence="15">PB745_01</strain>
        <tissue evidence="15">Gill</tissue>
    </source>
</reference>
<dbReference type="Gene3D" id="1.25.40.820">
    <property type="match status" value="1"/>
</dbReference>
<feature type="domain" description="RTR1-type" evidence="14">
    <location>
        <begin position="107"/>
        <end position="189"/>
    </location>
</feature>
<comment type="catalytic activity">
    <reaction evidence="9 12">
        <text>O-phospho-L-seryl-[protein] + H2O = L-seryl-[protein] + phosphate</text>
        <dbReference type="Rhea" id="RHEA:20629"/>
        <dbReference type="Rhea" id="RHEA-COMP:9863"/>
        <dbReference type="Rhea" id="RHEA-COMP:11604"/>
        <dbReference type="ChEBI" id="CHEBI:15377"/>
        <dbReference type="ChEBI" id="CHEBI:29999"/>
        <dbReference type="ChEBI" id="CHEBI:43474"/>
        <dbReference type="ChEBI" id="CHEBI:83421"/>
        <dbReference type="EC" id="3.1.3.16"/>
    </reaction>
</comment>
<evidence type="ECO:0000313" key="15">
    <source>
        <dbReference type="EMBL" id="KAK3866560.1"/>
    </source>
</evidence>
<dbReference type="Proteomes" id="UP001286313">
    <property type="component" value="Unassembled WGS sequence"/>
</dbReference>
<feature type="region of interest" description="Disordered" evidence="13">
    <location>
        <begin position="723"/>
        <end position="806"/>
    </location>
</feature>
<dbReference type="GO" id="GO:0005737">
    <property type="term" value="C:cytoplasm"/>
    <property type="evidence" value="ECO:0007669"/>
    <property type="project" value="TreeGrafter"/>
</dbReference>
<accession>A0AAE1KA32</accession>
<keyword evidence="7 12" id="KW-0904">Protein phosphatase</keyword>
<proteinExistence type="inferred from homology"/>
<feature type="compositionally biased region" description="Basic residues" evidence="13">
    <location>
        <begin position="263"/>
        <end position="272"/>
    </location>
</feature>
<keyword evidence="6 12" id="KW-0862">Zinc</keyword>
<evidence type="ECO:0000313" key="16">
    <source>
        <dbReference type="Proteomes" id="UP001286313"/>
    </source>
</evidence>
<evidence type="ECO:0000256" key="2">
    <source>
        <dbReference type="ARBA" id="ARBA00005676"/>
    </source>
</evidence>
<comment type="function">
    <text evidence="12">Putative RNA polymerase II subunit B1 C-terminal domain (CTD) phosphatase involved in RNA polymerase II transcription regulation.</text>
</comment>